<dbReference type="EMBL" id="CAXAMN010021704">
    <property type="protein sequence ID" value="CAK9062533.1"/>
    <property type="molecule type" value="Genomic_DNA"/>
</dbReference>
<evidence type="ECO:0000313" key="3">
    <source>
        <dbReference type="Proteomes" id="UP001642484"/>
    </source>
</evidence>
<dbReference type="Proteomes" id="UP001642484">
    <property type="component" value="Unassembled WGS sequence"/>
</dbReference>
<comment type="caution">
    <text evidence="2">The sequence shown here is derived from an EMBL/GenBank/DDBJ whole genome shotgun (WGS) entry which is preliminary data.</text>
</comment>
<name>A0ABP0NFI7_9DINO</name>
<sequence>PMLERLVSSLQTFSHNPVQCPSDRCMELVSDFKEVQAGMRRHEVQLAEEALRKFLWAKADHFLQMEESDIKDVVRSKDVQPVLQGLEIFKSNPQEFELAGNLRSWMTKLAGSMAAADLMDFAVESEKSEVADLDALGTLLAKCPRLRIPSEDLASVVKVASLTGIGSSLCSR</sequence>
<organism evidence="2 3">
    <name type="scientific">Durusdinium trenchii</name>
    <dbReference type="NCBI Taxonomy" id="1381693"/>
    <lineage>
        <taxon>Eukaryota</taxon>
        <taxon>Sar</taxon>
        <taxon>Alveolata</taxon>
        <taxon>Dinophyceae</taxon>
        <taxon>Suessiales</taxon>
        <taxon>Symbiodiniaceae</taxon>
        <taxon>Durusdinium</taxon>
    </lineage>
</organism>
<proteinExistence type="predicted"/>
<keyword evidence="3" id="KW-1185">Reference proteome</keyword>
<evidence type="ECO:0000313" key="2">
    <source>
        <dbReference type="EMBL" id="CAK9062533.1"/>
    </source>
</evidence>
<feature type="non-terminal residue" evidence="2">
    <location>
        <position position="1"/>
    </location>
</feature>
<feature type="non-terminal residue" evidence="2">
    <location>
        <position position="172"/>
    </location>
</feature>
<reference evidence="2 3" key="1">
    <citation type="submission" date="2024-02" db="EMBL/GenBank/DDBJ databases">
        <authorList>
            <person name="Chen Y."/>
            <person name="Shah S."/>
            <person name="Dougan E. K."/>
            <person name="Thang M."/>
            <person name="Chan C."/>
        </authorList>
    </citation>
    <scope>NUCLEOTIDE SEQUENCE [LARGE SCALE GENOMIC DNA]</scope>
</reference>
<accession>A0ABP0NFI7</accession>
<gene>
    <name evidence="1" type="ORF">CCMP2556_LOCUS30745</name>
    <name evidence="2" type="ORF">CCMP2556_LOCUS30747</name>
</gene>
<evidence type="ECO:0000313" key="1">
    <source>
        <dbReference type="EMBL" id="CAK9062530.1"/>
    </source>
</evidence>
<protein>
    <submittedName>
        <fullName evidence="2">Uncharacterized protein</fullName>
    </submittedName>
</protein>
<dbReference type="EMBL" id="CAXAMN010021703">
    <property type="protein sequence ID" value="CAK9062530.1"/>
    <property type="molecule type" value="Genomic_DNA"/>
</dbReference>